<dbReference type="InterPro" id="IPR013525">
    <property type="entry name" value="ABC2_TM"/>
</dbReference>
<evidence type="ECO:0000259" key="6">
    <source>
        <dbReference type="Pfam" id="PF12698"/>
    </source>
</evidence>
<dbReference type="GO" id="GO:0016020">
    <property type="term" value="C:membrane"/>
    <property type="evidence" value="ECO:0007669"/>
    <property type="project" value="UniProtKB-SubCell"/>
</dbReference>
<feature type="transmembrane region" description="Helical" evidence="5">
    <location>
        <begin position="267"/>
        <end position="287"/>
    </location>
</feature>
<dbReference type="Proteomes" id="UP000293638">
    <property type="component" value="Unassembled WGS sequence"/>
</dbReference>
<evidence type="ECO:0000256" key="4">
    <source>
        <dbReference type="ARBA" id="ARBA00023136"/>
    </source>
</evidence>
<proteinExistence type="predicted"/>
<name>A0A4V2F4R5_9ACTN</name>
<dbReference type="AlphaFoldDB" id="A0A4V2F4R5"/>
<evidence type="ECO:0000256" key="2">
    <source>
        <dbReference type="ARBA" id="ARBA00022692"/>
    </source>
</evidence>
<feature type="transmembrane region" description="Helical" evidence="5">
    <location>
        <begin position="86"/>
        <end position="107"/>
    </location>
</feature>
<evidence type="ECO:0000256" key="1">
    <source>
        <dbReference type="ARBA" id="ARBA00004141"/>
    </source>
</evidence>
<evidence type="ECO:0000256" key="5">
    <source>
        <dbReference type="SAM" id="Phobius"/>
    </source>
</evidence>
<comment type="caution">
    <text evidence="7">The sequence shown here is derived from an EMBL/GenBank/DDBJ whole genome shotgun (WGS) entry which is preliminary data.</text>
</comment>
<evidence type="ECO:0000313" key="7">
    <source>
        <dbReference type="EMBL" id="RZS90239.1"/>
    </source>
</evidence>
<keyword evidence="2 5" id="KW-0812">Transmembrane</keyword>
<keyword evidence="3 5" id="KW-1133">Transmembrane helix</keyword>
<gene>
    <name evidence="7" type="ORF">EV189_2023</name>
</gene>
<feature type="transmembrane region" description="Helical" evidence="5">
    <location>
        <begin position="208"/>
        <end position="230"/>
    </location>
</feature>
<dbReference type="EMBL" id="SGXD01000002">
    <property type="protein sequence ID" value="RZS90239.1"/>
    <property type="molecule type" value="Genomic_DNA"/>
</dbReference>
<feature type="transmembrane region" description="Helical" evidence="5">
    <location>
        <begin position="181"/>
        <end position="202"/>
    </location>
</feature>
<reference evidence="7 8" key="1">
    <citation type="submission" date="2019-02" db="EMBL/GenBank/DDBJ databases">
        <title>Genomic Encyclopedia of Type Strains, Phase IV (KMG-IV): sequencing the most valuable type-strain genomes for metagenomic binning, comparative biology and taxonomic classification.</title>
        <authorList>
            <person name="Goeker M."/>
        </authorList>
    </citation>
    <scope>NUCLEOTIDE SEQUENCE [LARGE SCALE GENOMIC DNA]</scope>
    <source>
        <strain evidence="7 8">DSM 45622</strain>
    </source>
</reference>
<keyword evidence="4 5" id="KW-0472">Membrane</keyword>
<dbReference type="Pfam" id="PF12698">
    <property type="entry name" value="ABC2_membrane_3"/>
    <property type="match status" value="1"/>
</dbReference>
<comment type="subcellular location">
    <subcellularLocation>
        <location evidence="1">Membrane</location>
        <topology evidence="1">Multi-pass membrane protein</topology>
    </subcellularLocation>
</comment>
<feature type="transmembrane region" description="Helical" evidence="5">
    <location>
        <begin position="51"/>
        <end position="74"/>
    </location>
</feature>
<evidence type="ECO:0000256" key="3">
    <source>
        <dbReference type="ARBA" id="ARBA00022989"/>
    </source>
</evidence>
<keyword evidence="8" id="KW-1185">Reference proteome</keyword>
<sequence length="293" mass="31086">MTSTSPEAVIHDVRYSRWEGEPRPRWTAVVALARSSALRSLGIRRSAGAKVWPFILVAAAYAPAVVVVGVPLILRTTSTSPTGLLSYYSMLGIIGTTLLLAYTASTIPNMLTRERRDRVLSLYFSTALSPAEYLVAKVLAALSLLLLVTAGPLLLEFLGAVLTAAHPVSYVQHHVLDVPRVLLGALLLVLFHGLAALALGSLTPKRTFALAGYVAFILVPAVLGGVLFGITGSRDCLALILVRVPIWLARPVLHGTDGGDLAPSSPALWIAWLLVVGVSSTVLVLRYRKGAGA</sequence>
<dbReference type="GO" id="GO:0140359">
    <property type="term" value="F:ABC-type transporter activity"/>
    <property type="evidence" value="ECO:0007669"/>
    <property type="project" value="InterPro"/>
</dbReference>
<dbReference type="OrthoDB" id="5495463at2"/>
<protein>
    <submittedName>
        <fullName evidence="7">ABC-2 type transport system permease protein</fullName>
    </submittedName>
</protein>
<feature type="transmembrane region" description="Helical" evidence="5">
    <location>
        <begin position="142"/>
        <end position="169"/>
    </location>
</feature>
<evidence type="ECO:0000313" key="8">
    <source>
        <dbReference type="Proteomes" id="UP000293638"/>
    </source>
</evidence>
<feature type="domain" description="ABC-2 type transporter transmembrane" evidence="6">
    <location>
        <begin position="79"/>
        <end position="241"/>
    </location>
</feature>
<organism evidence="7 8">
    <name type="scientific">Motilibacter rhizosphaerae</name>
    <dbReference type="NCBI Taxonomy" id="598652"/>
    <lineage>
        <taxon>Bacteria</taxon>
        <taxon>Bacillati</taxon>
        <taxon>Actinomycetota</taxon>
        <taxon>Actinomycetes</taxon>
        <taxon>Motilibacterales</taxon>
        <taxon>Motilibacteraceae</taxon>
        <taxon>Motilibacter</taxon>
    </lineage>
</organism>
<accession>A0A4V2F4R5</accession>
<dbReference type="RefSeq" id="WP_130492725.1">
    <property type="nucleotide sequence ID" value="NZ_SGXD01000002.1"/>
</dbReference>